<dbReference type="OrthoDB" id="5330139at2759"/>
<evidence type="ECO:0000256" key="1">
    <source>
        <dbReference type="SAM" id="MobiDB-lite"/>
    </source>
</evidence>
<feature type="region of interest" description="Disordered" evidence="1">
    <location>
        <begin position="147"/>
        <end position="167"/>
    </location>
</feature>
<protein>
    <submittedName>
        <fullName evidence="2">Uncharacterized protein</fullName>
    </submittedName>
</protein>
<dbReference type="GeneID" id="41986377"/>
<evidence type="ECO:0000313" key="3">
    <source>
        <dbReference type="Proteomes" id="UP000431533"/>
    </source>
</evidence>
<gene>
    <name evidence="2" type="ORF">LHYA1_G006179</name>
</gene>
<dbReference type="AlphaFoldDB" id="A0A8H8QZQ3"/>
<dbReference type="EMBL" id="QGMH01000084">
    <property type="protein sequence ID" value="TVY25828.1"/>
    <property type="molecule type" value="Genomic_DNA"/>
</dbReference>
<reference evidence="2 3" key="1">
    <citation type="submission" date="2018-05" db="EMBL/GenBank/DDBJ databases">
        <title>Genome sequencing and assembly of the regulated plant pathogen Lachnellula willkommii and related sister species for the development of diagnostic species identification markers.</title>
        <authorList>
            <person name="Giroux E."/>
            <person name="Bilodeau G."/>
        </authorList>
    </citation>
    <scope>NUCLEOTIDE SEQUENCE [LARGE SCALE GENOMIC DNA]</scope>
    <source>
        <strain evidence="2 3">CBS 185.66</strain>
    </source>
</reference>
<evidence type="ECO:0000313" key="2">
    <source>
        <dbReference type="EMBL" id="TVY25828.1"/>
    </source>
</evidence>
<dbReference type="Proteomes" id="UP000431533">
    <property type="component" value="Unassembled WGS sequence"/>
</dbReference>
<sequence length="167" mass="18678">MHCTVLRTQLLPCALRRSVIFSRAHHSATGRFITISSQGTPVTREIELSLGDPGSTYVTFDPEISWAFKAGTILQGSSSSTQDQDLYPLKFYHDTRHFSHESSLYPRLEIPEDLPRQSNANSSSATLHTSGVTHAITLDNTPDAHFQHSMRESAQRLQPVLDKLKDM</sequence>
<organism evidence="2 3">
    <name type="scientific">Lachnellula hyalina</name>
    <dbReference type="NCBI Taxonomy" id="1316788"/>
    <lineage>
        <taxon>Eukaryota</taxon>
        <taxon>Fungi</taxon>
        <taxon>Dikarya</taxon>
        <taxon>Ascomycota</taxon>
        <taxon>Pezizomycotina</taxon>
        <taxon>Leotiomycetes</taxon>
        <taxon>Helotiales</taxon>
        <taxon>Lachnaceae</taxon>
        <taxon>Lachnellula</taxon>
    </lineage>
</organism>
<name>A0A8H8QZQ3_9HELO</name>
<comment type="caution">
    <text evidence="2">The sequence shown here is derived from an EMBL/GenBank/DDBJ whole genome shotgun (WGS) entry which is preliminary data.</text>
</comment>
<accession>A0A8H8QZQ3</accession>
<dbReference type="RefSeq" id="XP_031004616.1">
    <property type="nucleotide sequence ID" value="XM_031151119.1"/>
</dbReference>
<keyword evidence="3" id="KW-1185">Reference proteome</keyword>
<proteinExistence type="predicted"/>